<reference evidence="2 3" key="1">
    <citation type="journal article" date="2014" name="BMC Genomics">
        <title>Oil accumulation mechanisms of the oleaginous microalga Chlorella protothecoides revealed through its genome, transcriptomes, and proteomes.</title>
        <authorList>
            <person name="Gao C."/>
            <person name="Wang Y."/>
            <person name="Shen Y."/>
            <person name="Yan D."/>
            <person name="He X."/>
            <person name="Dai J."/>
            <person name="Wu Q."/>
        </authorList>
    </citation>
    <scope>NUCLEOTIDE SEQUENCE [LARGE SCALE GENOMIC DNA]</scope>
    <source>
        <strain evidence="2 3">0710</strain>
    </source>
</reference>
<feature type="compositionally biased region" description="Basic and acidic residues" evidence="1">
    <location>
        <begin position="1"/>
        <end position="12"/>
    </location>
</feature>
<dbReference type="InterPro" id="IPR011989">
    <property type="entry name" value="ARM-like"/>
</dbReference>
<sequence>MTVRSMDGEVLHHTATQSVEDDAGQQSDVNAARLTETAVEVPWSIGAAVEGQAPVPGWLETHSSLVSIQDQDGSALAHLKHSQLAAGLRKLGLGGKTAIAGTVAESSVGLPVGAETGLQDGLARVGRVEVSGEEPATQLQSPTVPTLQSISKARQVVVGPARFSPARASPRHNEGHQASAQPPFGAIGTKHSSGAPSDQTQALRTLIERLQATDAKWETQTADLASLPALLCSCHPRYTRAHLLDSALAVLSLTQSPRSQVARAALSTLEILVKAHCSKLDRLLETMLPVLLPLAFPVGRAGFLAAAARAALSATAQAAQAAPMMNALLSALAGAKVAAARTYLARLCCELQRRHGSALAPDTLLLQRTAQAALQLQRDAHSEQRAAGKAMLQGVYQAVGDQAGFMAMLKQWGVSGHEVGVLLQ</sequence>
<dbReference type="Gene3D" id="1.25.10.10">
    <property type="entry name" value="Leucine-rich Repeat Variant"/>
    <property type="match status" value="1"/>
</dbReference>
<evidence type="ECO:0000256" key="1">
    <source>
        <dbReference type="SAM" id="MobiDB-lite"/>
    </source>
</evidence>
<keyword evidence="3" id="KW-1185">Reference proteome</keyword>
<feature type="compositionally biased region" description="Polar residues" evidence="1">
    <location>
        <begin position="14"/>
        <end position="25"/>
    </location>
</feature>
<evidence type="ECO:0000313" key="2">
    <source>
        <dbReference type="EMBL" id="KFM27993.1"/>
    </source>
</evidence>
<dbReference type="EMBL" id="KL662160">
    <property type="protein sequence ID" value="KFM27993.1"/>
    <property type="molecule type" value="Genomic_DNA"/>
</dbReference>
<protein>
    <recommendedName>
        <fullName evidence="4">TOG domain-containing protein</fullName>
    </recommendedName>
</protein>
<dbReference type="RefSeq" id="XP_011401000.1">
    <property type="nucleotide sequence ID" value="XM_011402698.1"/>
</dbReference>
<evidence type="ECO:0000313" key="3">
    <source>
        <dbReference type="Proteomes" id="UP000028924"/>
    </source>
</evidence>
<evidence type="ECO:0008006" key="4">
    <source>
        <dbReference type="Google" id="ProtNLM"/>
    </source>
</evidence>
<name>A0A087SQI9_AUXPR</name>
<dbReference type="InterPro" id="IPR016024">
    <property type="entry name" value="ARM-type_fold"/>
</dbReference>
<dbReference type="KEGG" id="apro:F751_0679"/>
<organism evidence="2 3">
    <name type="scientific">Auxenochlorella protothecoides</name>
    <name type="common">Green microalga</name>
    <name type="synonym">Chlorella protothecoides</name>
    <dbReference type="NCBI Taxonomy" id="3075"/>
    <lineage>
        <taxon>Eukaryota</taxon>
        <taxon>Viridiplantae</taxon>
        <taxon>Chlorophyta</taxon>
        <taxon>core chlorophytes</taxon>
        <taxon>Trebouxiophyceae</taxon>
        <taxon>Chlorellales</taxon>
        <taxon>Chlorellaceae</taxon>
        <taxon>Auxenochlorella</taxon>
    </lineage>
</organism>
<feature type="region of interest" description="Disordered" evidence="1">
    <location>
        <begin position="165"/>
        <end position="199"/>
    </location>
</feature>
<dbReference type="GeneID" id="23612070"/>
<dbReference type="SUPFAM" id="SSF48371">
    <property type="entry name" value="ARM repeat"/>
    <property type="match status" value="1"/>
</dbReference>
<dbReference type="AlphaFoldDB" id="A0A087SQI9"/>
<feature type="region of interest" description="Disordered" evidence="1">
    <location>
        <begin position="1"/>
        <end position="25"/>
    </location>
</feature>
<gene>
    <name evidence="2" type="ORF">F751_0679</name>
</gene>
<dbReference type="Proteomes" id="UP000028924">
    <property type="component" value="Unassembled WGS sequence"/>
</dbReference>
<feature type="compositionally biased region" description="Polar residues" evidence="1">
    <location>
        <begin position="190"/>
        <end position="199"/>
    </location>
</feature>
<proteinExistence type="predicted"/>
<accession>A0A087SQI9</accession>